<dbReference type="GO" id="GO:0006307">
    <property type="term" value="P:DNA alkylation repair"/>
    <property type="evidence" value="ECO:0007669"/>
    <property type="project" value="TreeGrafter"/>
</dbReference>
<dbReference type="GO" id="GO:0032131">
    <property type="term" value="F:alkylated DNA binding"/>
    <property type="evidence" value="ECO:0007669"/>
    <property type="project" value="TreeGrafter"/>
</dbReference>
<evidence type="ECO:0000256" key="3">
    <source>
        <dbReference type="ARBA" id="ARBA00022763"/>
    </source>
</evidence>
<dbReference type="InterPro" id="IPR051912">
    <property type="entry name" value="Alkylbase_DNA_Glycosylase/TA"/>
</dbReference>
<dbReference type="Gene3D" id="1.10.1670.40">
    <property type="match status" value="1"/>
</dbReference>
<evidence type="ECO:0000313" key="7">
    <source>
        <dbReference type="Proteomes" id="UP000219331"/>
    </source>
</evidence>
<keyword evidence="3" id="KW-0227">DNA damage</keyword>
<dbReference type="PANTHER" id="PTHR43003">
    <property type="entry name" value="DNA-3-METHYLADENINE GLYCOSYLASE"/>
    <property type="match status" value="1"/>
</dbReference>
<dbReference type="EC" id="3.2.2.21" evidence="2"/>
<dbReference type="CDD" id="cd00056">
    <property type="entry name" value="ENDO3c"/>
    <property type="match status" value="1"/>
</dbReference>
<dbReference type="GO" id="GO:0006285">
    <property type="term" value="P:base-excision repair, AP site formation"/>
    <property type="evidence" value="ECO:0007669"/>
    <property type="project" value="TreeGrafter"/>
</dbReference>
<dbReference type="SUPFAM" id="SSF48150">
    <property type="entry name" value="DNA-glycosylase"/>
    <property type="match status" value="1"/>
</dbReference>
<dbReference type="InterPro" id="IPR011257">
    <property type="entry name" value="DNA_glycosylase"/>
</dbReference>
<dbReference type="Pfam" id="PF00730">
    <property type="entry name" value="HhH-GPD"/>
    <property type="match status" value="1"/>
</dbReference>
<evidence type="ECO:0000256" key="1">
    <source>
        <dbReference type="ARBA" id="ARBA00000086"/>
    </source>
</evidence>
<gene>
    <name evidence="6" type="ORF">SAMN05421512_1038</name>
</gene>
<comment type="catalytic activity">
    <reaction evidence="1">
        <text>Hydrolysis of alkylated DNA, releasing 3-methyladenine, 3-methylguanine, 7-methylguanine and 7-methyladenine.</text>
        <dbReference type="EC" id="3.2.2.21"/>
    </reaction>
</comment>
<dbReference type="AlphaFoldDB" id="A0A285RWF1"/>
<feature type="domain" description="HhH-GPD" evidence="5">
    <location>
        <begin position="58"/>
        <end position="210"/>
    </location>
</feature>
<dbReference type="GO" id="GO:0005737">
    <property type="term" value="C:cytoplasm"/>
    <property type="evidence" value="ECO:0007669"/>
    <property type="project" value="TreeGrafter"/>
</dbReference>
<proteinExistence type="predicted"/>
<reference evidence="6 7" key="1">
    <citation type="submission" date="2017-08" db="EMBL/GenBank/DDBJ databases">
        <authorList>
            <person name="de Groot N.N."/>
        </authorList>
    </citation>
    <scope>NUCLEOTIDE SEQUENCE [LARGE SCALE GENOMIC DNA]</scope>
    <source>
        <strain evidence="6 7">USBA 352</strain>
    </source>
</reference>
<dbReference type="SMART" id="SM00478">
    <property type="entry name" value="ENDO3c"/>
    <property type="match status" value="1"/>
</dbReference>
<dbReference type="EMBL" id="OBML01000003">
    <property type="protein sequence ID" value="SOB98860.1"/>
    <property type="molecule type" value="Genomic_DNA"/>
</dbReference>
<dbReference type="Proteomes" id="UP000219331">
    <property type="component" value="Unassembled WGS sequence"/>
</dbReference>
<dbReference type="GO" id="GO:0032993">
    <property type="term" value="C:protein-DNA complex"/>
    <property type="evidence" value="ECO:0007669"/>
    <property type="project" value="TreeGrafter"/>
</dbReference>
<dbReference type="OrthoDB" id="9785929at2"/>
<organism evidence="6 7">
    <name type="scientific">Stappia indica</name>
    <dbReference type="NCBI Taxonomy" id="538381"/>
    <lineage>
        <taxon>Bacteria</taxon>
        <taxon>Pseudomonadati</taxon>
        <taxon>Pseudomonadota</taxon>
        <taxon>Alphaproteobacteria</taxon>
        <taxon>Hyphomicrobiales</taxon>
        <taxon>Stappiaceae</taxon>
        <taxon>Stappia</taxon>
    </lineage>
</organism>
<sequence length="220" mass="23461">MTGEQRIPVRIDDEDDLAAGLGQLLAIAPDLGRLAAAGDPLPLRRHPATFAELARIVTAQQVSLASAAAIYGRLEALISPFDAATVLRLSDDQLGQAGLSRAKIAAFRAVAEAVADGLDLADLTRLPAEDACARLVSLRGIGPWTADVFLLFCAGHPDVFPAGDVALQEALRDALALDVRPNPREAERLALRWSPWRGVAARLLWAHYRRLTGRGTGLPV</sequence>
<evidence type="ECO:0000259" key="5">
    <source>
        <dbReference type="SMART" id="SM00478"/>
    </source>
</evidence>
<dbReference type="InterPro" id="IPR003265">
    <property type="entry name" value="HhH-GPD_domain"/>
</dbReference>
<dbReference type="RefSeq" id="WP_097174457.1">
    <property type="nucleotide sequence ID" value="NZ_OBML01000003.1"/>
</dbReference>
<dbReference type="STRING" id="538381.GCA_001696535_04125"/>
<evidence type="ECO:0000256" key="2">
    <source>
        <dbReference type="ARBA" id="ARBA00012000"/>
    </source>
</evidence>
<dbReference type="GO" id="GO:0043916">
    <property type="term" value="F:DNA-7-methylguanine glycosylase activity"/>
    <property type="evidence" value="ECO:0007669"/>
    <property type="project" value="TreeGrafter"/>
</dbReference>
<evidence type="ECO:0000256" key="4">
    <source>
        <dbReference type="ARBA" id="ARBA00023204"/>
    </source>
</evidence>
<accession>A0A285RWF1</accession>
<name>A0A285RWF1_9HYPH</name>
<keyword evidence="7" id="KW-1185">Reference proteome</keyword>
<evidence type="ECO:0000313" key="6">
    <source>
        <dbReference type="EMBL" id="SOB98860.1"/>
    </source>
</evidence>
<protein>
    <recommendedName>
        <fullName evidence="2">DNA-3-methyladenine glycosylase II</fullName>
        <ecNumber evidence="2">3.2.2.21</ecNumber>
    </recommendedName>
</protein>
<dbReference type="Gene3D" id="1.10.340.30">
    <property type="entry name" value="Hypothetical protein, domain 2"/>
    <property type="match status" value="1"/>
</dbReference>
<keyword evidence="4" id="KW-0234">DNA repair</keyword>
<dbReference type="GO" id="GO:0008725">
    <property type="term" value="F:DNA-3-methyladenine glycosylase activity"/>
    <property type="evidence" value="ECO:0007669"/>
    <property type="project" value="TreeGrafter"/>
</dbReference>
<dbReference type="PANTHER" id="PTHR43003:SF13">
    <property type="entry name" value="DNA-3-METHYLADENINE GLYCOSYLASE 2"/>
    <property type="match status" value="1"/>
</dbReference>